<accession>Q648H9</accession>
<protein>
    <submittedName>
        <fullName evidence="1">Uncharacterized protein</fullName>
    </submittedName>
</protein>
<organism evidence="1">
    <name type="scientific">Uncultured archaeon GZfos26G2</name>
    <dbReference type="NCBI Taxonomy" id="3386331"/>
    <lineage>
        <taxon>Archaea</taxon>
        <taxon>Methanobacteriati</taxon>
        <taxon>Methanobacteriota</taxon>
        <taxon>Stenosarchaea group</taxon>
        <taxon>Methanomicrobia</taxon>
        <taxon>Candidatus Methanophagales</taxon>
        <taxon>Candidatus Methanophagaceae</taxon>
        <taxon>Candidatus Methanophaga</taxon>
    </lineage>
</organism>
<gene>
    <name evidence="1" type="ORF">GZ37D1_45</name>
</gene>
<reference evidence="1" key="1">
    <citation type="journal article" date="2004" name="Science">
        <title>Reverse methanogenesis: testing the hypothesis with environmental genomics.</title>
        <authorList>
            <person name="Hallam S.J."/>
            <person name="Putnam N."/>
            <person name="Preston C.M."/>
            <person name="Detter J.C."/>
            <person name="Rokhsar D."/>
            <person name="Richardson P.M."/>
            <person name="DeLong E.F."/>
        </authorList>
    </citation>
    <scope>NUCLEOTIDE SEQUENCE</scope>
</reference>
<dbReference type="EMBL" id="AY714868">
    <property type="protein sequence ID" value="AAU84198.1"/>
    <property type="molecule type" value="Genomic_DNA"/>
</dbReference>
<sequence>MARTMINENGTVIFKSNPLIYQQERDGQKPNTTRIIETKDWDKLLDNCPHKIIIVSNIQGQRPYFEREITNISKLWHMFDKTVITISWQHVTEEAQDEKS</sequence>
<name>Q648H9_UNCAG</name>
<proteinExistence type="predicted"/>
<dbReference type="AlphaFoldDB" id="Q648H9"/>
<reference evidence="1" key="2">
    <citation type="submission" date="2004-08" db="EMBL/GenBank/DDBJ databases">
        <authorList>
            <person name="Putnam N."/>
            <person name="Detter J.C."/>
            <person name="Richardson P.M."/>
            <person name="Rokhsar D."/>
        </authorList>
    </citation>
    <scope>NUCLEOTIDE SEQUENCE</scope>
</reference>
<evidence type="ECO:0000313" key="1">
    <source>
        <dbReference type="EMBL" id="AAU84198.1"/>
    </source>
</evidence>